<evidence type="ECO:0000313" key="4">
    <source>
        <dbReference type="Proteomes" id="UP000326979"/>
    </source>
</evidence>
<dbReference type="EMBL" id="VJZE01000229">
    <property type="protein sequence ID" value="MPY43478.1"/>
    <property type="molecule type" value="Genomic_DNA"/>
</dbReference>
<dbReference type="RefSeq" id="WP_152788445.1">
    <property type="nucleotide sequence ID" value="NZ_BAABEQ010000005.1"/>
</dbReference>
<comment type="caution">
    <text evidence="3">The sequence shown here is derived from an EMBL/GenBank/DDBJ whole genome shotgun (WGS) entry which is preliminary data.</text>
</comment>
<evidence type="ECO:0000259" key="2">
    <source>
        <dbReference type="PROSITE" id="PS50837"/>
    </source>
</evidence>
<dbReference type="Pfam" id="PF05729">
    <property type="entry name" value="NACHT"/>
    <property type="match status" value="1"/>
</dbReference>
<dbReference type="PANTHER" id="PTHR46844:SF1">
    <property type="entry name" value="SLR5058 PROTEIN"/>
    <property type="match status" value="1"/>
</dbReference>
<feature type="transmembrane region" description="Helical" evidence="1">
    <location>
        <begin position="901"/>
        <end position="920"/>
    </location>
</feature>
<gene>
    <name evidence="3" type="ORF">FNH04_27275</name>
</gene>
<sequence length="1009" mass="112027">MGSALQTWSVGVGGFLLGIAVLALKDWIGAKGRLLLDFLYGRFAGSRLLRRAALTKYVRELHRRHKEFPVSFQADEALKLPMESVYVPLWGGRPGDGTRERMEAALRRARHSVVLGVPGAGKTMLLRHETLMWARRRIRDDRRRVDLGDLRDIPVLLELHRLNKDPELSLEQHIVRHFARHGFPRADNWVNRALEQGRLALYFDGLDEVSTDLRALAVELLKEFRDTYADCRIVVTCRVAVYEGQFTEFDQTLRVRDLDEHLIRRFLGGWPWRAGTAADSVDQLLGALRDTPEIMQLARNPLLLTLIAYLYDFRYGGTDQVLPHTRAEFYKQVIDDLLSDRRRRSAFPHPVKKAVLLRLALVAQDVPSGTHDRLALPEAEVLNATREVLESQGRDPADAENVLTEIVERSGLLLAVDNGERYQFAHLTLQEYLAAAVLAADPSGLLRRYEADPQAWRETVRLWCGVEPRDCTNVVRGVLFHDPGLAFQCLADAHTVDAGLAAQLLDDFKGRLRQGVIDDQVISAFGLVAGDRRQRGREVFDFLVATMRSESTRSARVAARALAATNLPGAAAELADAAHAPTDPAWSALGLMGDLAVPAFSTMAWRHHDALTALWSIRTPKAARALNHHLWENDSPVVQYWCAFYLGDLLAVPEIEAELRTAPAPPQDTGYDPWVWRPFAHGPDDPLLRIAERIARVLRGLDVQQLSDSPPGLPQIDPRITAPIAVIDDVSTGYRISTTVSVSRELMASLIEALPSMRISSYAQEAETIDVSDFAGRVEAVYVPTTSRRDELEADPRVARLLDSCMALLGRAGLPTARMALLKLLPSWLRLRACVALLLAQPLAGVRTWDATPIDPKERAYSFYRGWYFRSVVLLWCALSGAAMWRSLMATMTDRPGDPQWLGWAGLAVVTGWLVVAVVTREDAAPVSGPRFVVVGMTVVSALYVVTAVAERWGVGVASSCAVTALGLSIAGVRRGAALEYRRATLSHPVRRLVLAPLLSPGSEERHTH</sequence>
<dbReference type="PANTHER" id="PTHR46844">
    <property type="entry name" value="SLR5058 PROTEIN"/>
    <property type="match status" value="1"/>
</dbReference>
<dbReference type="OrthoDB" id="135105at2"/>
<evidence type="ECO:0000313" key="3">
    <source>
        <dbReference type="EMBL" id="MPY43478.1"/>
    </source>
</evidence>
<feature type="domain" description="NACHT" evidence="2">
    <location>
        <begin position="110"/>
        <end position="238"/>
    </location>
</feature>
<feature type="transmembrane region" description="Helical" evidence="1">
    <location>
        <begin position="932"/>
        <end position="950"/>
    </location>
</feature>
<feature type="transmembrane region" description="Helical" evidence="1">
    <location>
        <begin position="6"/>
        <end position="24"/>
    </location>
</feature>
<feature type="transmembrane region" description="Helical" evidence="1">
    <location>
        <begin position="956"/>
        <end position="973"/>
    </location>
</feature>
<reference evidence="3 4" key="1">
    <citation type="submission" date="2019-07" db="EMBL/GenBank/DDBJ databases">
        <title>New species of Amycolatopsis and Streptomyces.</title>
        <authorList>
            <person name="Duangmal K."/>
            <person name="Teo W.F.A."/>
            <person name="Lipun K."/>
        </authorList>
    </citation>
    <scope>NUCLEOTIDE SEQUENCE [LARGE SCALE GENOMIC DNA]</scope>
    <source>
        <strain evidence="3 4">TISTR 2346</strain>
    </source>
</reference>
<accession>A0A5N8WAM6</accession>
<keyword evidence="1" id="KW-0472">Membrane</keyword>
<dbReference type="AlphaFoldDB" id="A0A5N8WAM6"/>
<proteinExistence type="predicted"/>
<feature type="transmembrane region" description="Helical" evidence="1">
    <location>
        <begin position="867"/>
        <end position="889"/>
    </location>
</feature>
<keyword evidence="1" id="KW-1133">Transmembrane helix</keyword>
<dbReference type="InterPro" id="IPR007111">
    <property type="entry name" value="NACHT_NTPase"/>
</dbReference>
<dbReference type="Proteomes" id="UP000326979">
    <property type="component" value="Unassembled WGS sequence"/>
</dbReference>
<keyword evidence="4" id="KW-1185">Reference proteome</keyword>
<protein>
    <submittedName>
        <fullName evidence="3">NACHT domain-containing protein</fullName>
    </submittedName>
</protein>
<name>A0A5N8WAM6_9ACTN</name>
<dbReference type="InterPro" id="IPR027417">
    <property type="entry name" value="P-loop_NTPase"/>
</dbReference>
<organism evidence="3 4">
    <name type="scientific">Streptomyces phyllanthi</name>
    <dbReference type="NCBI Taxonomy" id="1803180"/>
    <lineage>
        <taxon>Bacteria</taxon>
        <taxon>Bacillati</taxon>
        <taxon>Actinomycetota</taxon>
        <taxon>Actinomycetes</taxon>
        <taxon>Kitasatosporales</taxon>
        <taxon>Streptomycetaceae</taxon>
        <taxon>Streptomyces</taxon>
    </lineage>
</organism>
<dbReference type="Gene3D" id="3.40.50.300">
    <property type="entry name" value="P-loop containing nucleotide triphosphate hydrolases"/>
    <property type="match status" value="1"/>
</dbReference>
<dbReference type="PROSITE" id="PS50837">
    <property type="entry name" value="NACHT"/>
    <property type="match status" value="1"/>
</dbReference>
<dbReference type="SUPFAM" id="SSF52540">
    <property type="entry name" value="P-loop containing nucleoside triphosphate hydrolases"/>
    <property type="match status" value="1"/>
</dbReference>
<evidence type="ECO:0000256" key="1">
    <source>
        <dbReference type="SAM" id="Phobius"/>
    </source>
</evidence>
<keyword evidence="1" id="KW-0812">Transmembrane</keyword>